<organism evidence="2 3">
    <name type="scientific">Alkaliphilus pronyensis</name>
    <dbReference type="NCBI Taxonomy" id="1482732"/>
    <lineage>
        <taxon>Bacteria</taxon>
        <taxon>Bacillati</taxon>
        <taxon>Bacillota</taxon>
        <taxon>Clostridia</taxon>
        <taxon>Peptostreptococcales</taxon>
        <taxon>Natronincolaceae</taxon>
        <taxon>Alkaliphilus</taxon>
    </lineage>
</organism>
<name>A0A6I0EVR0_9FIRM</name>
<protein>
    <submittedName>
        <fullName evidence="2">GNAT family N-acetyltransferase</fullName>
    </submittedName>
</protein>
<sequence>MNKEVRVASMDDLNCIVNALNKATLDLKSKGFNQWSYPWDSSEIKTDILKGNIYVLELNRSIVGTFTIKEVENSVNEWINRNSLYLYRIAITPEMQGKDLGRDVIEYCCSYADKQAKSLYLDCWSGNKKLREFYSKTQLQYLGDFSEKDYYISVFRYDSK</sequence>
<dbReference type="OrthoDB" id="6382410at2"/>
<dbReference type="RefSeq" id="WP_151862242.1">
    <property type="nucleotide sequence ID" value="NZ_WBZC01000069.1"/>
</dbReference>
<dbReference type="AlphaFoldDB" id="A0A6I0EVR0"/>
<gene>
    <name evidence="2" type="ORF">F8154_14005</name>
</gene>
<dbReference type="InterPro" id="IPR016181">
    <property type="entry name" value="Acyl_CoA_acyltransferase"/>
</dbReference>
<dbReference type="GO" id="GO:0016747">
    <property type="term" value="F:acyltransferase activity, transferring groups other than amino-acyl groups"/>
    <property type="evidence" value="ECO:0007669"/>
    <property type="project" value="InterPro"/>
</dbReference>
<comment type="caution">
    <text evidence="2">The sequence shown here is derived from an EMBL/GenBank/DDBJ whole genome shotgun (WGS) entry which is preliminary data.</text>
</comment>
<evidence type="ECO:0000313" key="2">
    <source>
        <dbReference type="EMBL" id="KAB3530301.1"/>
    </source>
</evidence>
<keyword evidence="3" id="KW-1185">Reference proteome</keyword>
<dbReference type="PROSITE" id="PS51186">
    <property type="entry name" value="GNAT"/>
    <property type="match status" value="1"/>
</dbReference>
<dbReference type="SUPFAM" id="SSF55729">
    <property type="entry name" value="Acyl-CoA N-acyltransferases (Nat)"/>
    <property type="match status" value="1"/>
</dbReference>
<dbReference type="Pfam" id="PF00583">
    <property type="entry name" value="Acetyltransf_1"/>
    <property type="match status" value="1"/>
</dbReference>
<dbReference type="EMBL" id="WBZC01000069">
    <property type="protein sequence ID" value="KAB3530301.1"/>
    <property type="molecule type" value="Genomic_DNA"/>
</dbReference>
<reference evidence="2 3" key="1">
    <citation type="submission" date="2019-10" db="EMBL/GenBank/DDBJ databases">
        <title>Alkaliphilus serpentinus sp. nov. and Alkaliphilus pronyensis sp. nov., two novel anaerobic alkaliphilic species isolated from the serpentinized-hosted hydrothermal field of the Prony Bay (New Caledonia).</title>
        <authorList>
            <person name="Postec A."/>
        </authorList>
    </citation>
    <scope>NUCLEOTIDE SEQUENCE [LARGE SCALE GENOMIC DNA]</scope>
    <source>
        <strain evidence="2 3">LacV</strain>
    </source>
</reference>
<evidence type="ECO:0000313" key="3">
    <source>
        <dbReference type="Proteomes" id="UP000432715"/>
    </source>
</evidence>
<dbReference type="Proteomes" id="UP000432715">
    <property type="component" value="Unassembled WGS sequence"/>
</dbReference>
<evidence type="ECO:0000259" key="1">
    <source>
        <dbReference type="PROSITE" id="PS51186"/>
    </source>
</evidence>
<accession>A0A6I0EVR0</accession>
<proteinExistence type="predicted"/>
<keyword evidence="2" id="KW-0808">Transferase</keyword>
<dbReference type="Gene3D" id="3.40.630.30">
    <property type="match status" value="1"/>
</dbReference>
<dbReference type="CDD" id="cd04301">
    <property type="entry name" value="NAT_SF"/>
    <property type="match status" value="1"/>
</dbReference>
<feature type="domain" description="N-acetyltransferase" evidence="1">
    <location>
        <begin position="3"/>
        <end position="160"/>
    </location>
</feature>
<dbReference type="InterPro" id="IPR000182">
    <property type="entry name" value="GNAT_dom"/>
</dbReference>